<keyword evidence="2" id="KW-1185">Reference proteome</keyword>
<evidence type="ECO:0000313" key="2">
    <source>
        <dbReference type="Proteomes" id="UP000294498"/>
    </source>
</evidence>
<reference evidence="1 2" key="1">
    <citation type="submission" date="2019-03" db="EMBL/GenBank/DDBJ databases">
        <title>Genomic Encyclopedia of Type Strains, Phase IV (KMG-IV): sequencing the most valuable type-strain genomes for metagenomic binning, comparative biology and taxonomic classification.</title>
        <authorList>
            <person name="Goeker M."/>
        </authorList>
    </citation>
    <scope>NUCLEOTIDE SEQUENCE [LARGE SCALE GENOMIC DNA]</scope>
    <source>
        <strain evidence="1 2">DSM 100059</strain>
    </source>
</reference>
<dbReference type="EMBL" id="SODV01000001">
    <property type="protein sequence ID" value="TDX01932.1"/>
    <property type="molecule type" value="Genomic_DNA"/>
</dbReference>
<accession>A0A4R8DU93</accession>
<dbReference type="AlphaFoldDB" id="A0A4R8DU93"/>
<evidence type="ECO:0000313" key="1">
    <source>
        <dbReference type="EMBL" id="TDX01932.1"/>
    </source>
</evidence>
<name>A0A4R8DU93_9BACT</name>
<evidence type="ECO:0008006" key="3">
    <source>
        <dbReference type="Google" id="ProtNLM"/>
    </source>
</evidence>
<dbReference type="Proteomes" id="UP000294498">
    <property type="component" value="Unassembled WGS sequence"/>
</dbReference>
<comment type="caution">
    <text evidence="1">The sequence shown here is derived from an EMBL/GenBank/DDBJ whole genome shotgun (WGS) entry which is preliminary data.</text>
</comment>
<sequence length="321" mass="35212">MYSYPPTSKPDSLWMVHFDPTGDCVYTSKSFIRAFVGEANWPLSARARDPFASALHPEERDLLQDTLKACRQSPGDLVVSSLRLTNTSGTCRLTEWKMSLLPPATTGGSPLIYAVGVDKVDHFLDAQPLGNLQALGKLLFDATPSPHICLGDAGELRFFNREAIQWIKARTGVLPVIGANLHDTLRNGFGGHLCRKIALGFKGEPACSEDRWVYPDGQEEWYRVEVLPFQYGPEECVSISLLDITALKRSVGVMDSSRYMIANQLRTHVSNMMGMSVMMENLLAMDGGPSLSALVTMIKEEAGQLNRAVGRVEEALFSGGG</sequence>
<proteinExistence type="predicted"/>
<dbReference type="InterPro" id="IPR035965">
    <property type="entry name" value="PAS-like_dom_sf"/>
</dbReference>
<dbReference type="SUPFAM" id="SSF55785">
    <property type="entry name" value="PYP-like sensor domain (PAS domain)"/>
    <property type="match status" value="1"/>
</dbReference>
<gene>
    <name evidence="1" type="ORF">EDB95_2978</name>
</gene>
<organism evidence="1 2">
    <name type="scientific">Dinghuibacter silviterrae</name>
    <dbReference type="NCBI Taxonomy" id="1539049"/>
    <lineage>
        <taxon>Bacteria</taxon>
        <taxon>Pseudomonadati</taxon>
        <taxon>Bacteroidota</taxon>
        <taxon>Chitinophagia</taxon>
        <taxon>Chitinophagales</taxon>
        <taxon>Chitinophagaceae</taxon>
        <taxon>Dinghuibacter</taxon>
    </lineage>
</organism>
<protein>
    <recommendedName>
        <fullName evidence="3">PAS domain-containing protein</fullName>
    </recommendedName>
</protein>